<evidence type="ECO:0000313" key="4">
    <source>
        <dbReference type="Proteomes" id="UP000282076"/>
    </source>
</evidence>
<dbReference type="SUPFAM" id="SSF55347">
    <property type="entry name" value="Glyceraldehyde-3-phosphate dehydrogenase-like, C-terminal domain"/>
    <property type="match status" value="1"/>
</dbReference>
<evidence type="ECO:0000259" key="1">
    <source>
        <dbReference type="Pfam" id="PF01408"/>
    </source>
</evidence>
<dbReference type="InterPro" id="IPR055170">
    <property type="entry name" value="GFO_IDH_MocA-like_dom"/>
</dbReference>
<dbReference type="InterPro" id="IPR000683">
    <property type="entry name" value="Gfo/Idh/MocA-like_OxRdtase_N"/>
</dbReference>
<keyword evidence="4" id="KW-1185">Reference proteome</keyword>
<name>A0A494XNP7_9BACL</name>
<dbReference type="PANTHER" id="PTHR43377:SF1">
    <property type="entry name" value="BILIVERDIN REDUCTASE A"/>
    <property type="match status" value="1"/>
</dbReference>
<gene>
    <name evidence="3" type="ORF">D7Z26_16540</name>
</gene>
<evidence type="ECO:0000259" key="2">
    <source>
        <dbReference type="Pfam" id="PF22725"/>
    </source>
</evidence>
<feature type="domain" description="Gfo/Idh/MocA-like oxidoreductase N-terminal" evidence="1">
    <location>
        <begin position="3"/>
        <end position="119"/>
    </location>
</feature>
<feature type="domain" description="GFO/IDH/MocA-like oxidoreductase" evidence="2">
    <location>
        <begin position="131"/>
        <end position="249"/>
    </location>
</feature>
<dbReference type="RefSeq" id="WP_120978100.1">
    <property type="nucleotide sequence ID" value="NZ_RBZM01000007.1"/>
</dbReference>
<dbReference type="Pfam" id="PF01408">
    <property type="entry name" value="GFO_IDH_MocA"/>
    <property type="match status" value="1"/>
</dbReference>
<dbReference type="Gene3D" id="3.40.50.720">
    <property type="entry name" value="NAD(P)-binding Rossmann-like Domain"/>
    <property type="match status" value="1"/>
</dbReference>
<dbReference type="Proteomes" id="UP000282076">
    <property type="component" value="Unassembled WGS sequence"/>
</dbReference>
<protein>
    <submittedName>
        <fullName evidence="3">Gfo/Idh/MocA family oxidoreductase</fullName>
    </submittedName>
</protein>
<dbReference type="AlphaFoldDB" id="A0A494XNP7"/>
<comment type="caution">
    <text evidence="3">The sequence shown here is derived from an EMBL/GenBank/DDBJ whole genome shotgun (WGS) entry which is preliminary data.</text>
</comment>
<proteinExistence type="predicted"/>
<dbReference type="Pfam" id="PF22725">
    <property type="entry name" value="GFO_IDH_MocA_C3"/>
    <property type="match status" value="1"/>
</dbReference>
<reference evidence="3 4" key="1">
    <citation type="submission" date="2018-10" db="EMBL/GenBank/DDBJ databases">
        <title>Cohnella sp. M2MS4P-1, whole genome shotgun sequence.</title>
        <authorList>
            <person name="Tuo L."/>
        </authorList>
    </citation>
    <scope>NUCLEOTIDE SEQUENCE [LARGE SCALE GENOMIC DNA]</scope>
    <source>
        <strain evidence="3 4">M2MS4P-1</strain>
    </source>
</reference>
<sequence length="330" mass="36269">MYKAAIVGAGAISALHLQAIGEIDEIQAVAIADIDEGRAKQAAAAHGIRAYADYREMIETERPAVVVITLPHYLHKDAAIWCAAQGCHIMLEKPMAIDASECDEISRAVSENRIKLMVCHTQHYFAENILAKAIIQSGRLGDLVMINDVRYVNYYTDTRPNWFFERAKSGGGIAMNLGSHAIDKIQWLTNSKIAQVKASVSHYGTKGDIEGSVTAYVRTNTGIPCTISQSGYGGVNRDETEMVFTKGMLKLRTGVDLWISESGEYRRMEVSEAAKPFVLQFRDLLDSIRQGTDPECSCDYGKSVISAVRAIYESDRSGQEVIVHQESGGI</sequence>
<dbReference type="GO" id="GO:0000166">
    <property type="term" value="F:nucleotide binding"/>
    <property type="evidence" value="ECO:0007669"/>
    <property type="project" value="InterPro"/>
</dbReference>
<dbReference type="InterPro" id="IPR036291">
    <property type="entry name" value="NAD(P)-bd_dom_sf"/>
</dbReference>
<dbReference type="OrthoDB" id="9815825at2"/>
<dbReference type="Gene3D" id="3.30.360.10">
    <property type="entry name" value="Dihydrodipicolinate Reductase, domain 2"/>
    <property type="match status" value="1"/>
</dbReference>
<organism evidence="3 4">
    <name type="scientific">Cohnella endophytica</name>
    <dbReference type="NCBI Taxonomy" id="2419778"/>
    <lineage>
        <taxon>Bacteria</taxon>
        <taxon>Bacillati</taxon>
        <taxon>Bacillota</taxon>
        <taxon>Bacilli</taxon>
        <taxon>Bacillales</taxon>
        <taxon>Paenibacillaceae</taxon>
        <taxon>Cohnella</taxon>
    </lineage>
</organism>
<dbReference type="SUPFAM" id="SSF51735">
    <property type="entry name" value="NAD(P)-binding Rossmann-fold domains"/>
    <property type="match status" value="1"/>
</dbReference>
<evidence type="ECO:0000313" key="3">
    <source>
        <dbReference type="EMBL" id="RKP51402.1"/>
    </source>
</evidence>
<dbReference type="PANTHER" id="PTHR43377">
    <property type="entry name" value="BILIVERDIN REDUCTASE A"/>
    <property type="match status" value="1"/>
</dbReference>
<accession>A0A494XNP7</accession>
<dbReference type="InterPro" id="IPR051450">
    <property type="entry name" value="Gfo/Idh/MocA_Oxidoreductases"/>
</dbReference>
<dbReference type="EMBL" id="RBZM01000007">
    <property type="protein sequence ID" value="RKP51402.1"/>
    <property type="molecule type" value="Genomic_DNA"/>
</dbReference>